<evidence type="ECO:0000256" key="5">
    <source>
        <dbReference type="SAM" id="Phobius"/>
    </source>
</evidence>
<comment type="subcellular location">
    <subcellularLocation>
        <location evidence="1">Membrane</location>
        <topology evidence="1">Multi-pass membrane protein</topology>
    </subcellularLocation>
</comment>
<dbReference type="InterPro" id="IPR032808">
    <property type="entry name" value="DoxX"/>
</dbReference>
<proteinExistence type="predicted"/>
<dbReference type="GO" id="GO:0016020">
    <property type="term" value="C:membrane"/>
    <property type="evidence" value="ECO:0007669"/>
    <property type="project" value="UniProtKB-SubCell"/>
</dbReference>
<dbReference type="EMBL" id="BSQG01000004">
    <property type="protein sequence ID" value="GLU48406.1"/>
    <property type="molecule type" value="Genomic_DNA"/>
</dbReference>
<feature type="transmembrane region" description="Helical" evidence="5">
    <location>
        <begin position="64"/>
        <end position="90"/>
    </location>
</feature>
<gene>
    <name evidence="6" type="ORF">Nans01_27570</name>
</gene>
<name>A0A9W6UH32_9ACTN</name>
<evidence type="ECO:0000256" key="2">
    <source>
        <dbReference type="ARBA" id="ARBA00022692"/>
    </source>
</evidence>
<evidence type="ECO:0000313" key="7">
    <source>
        <dbReference type="Proteomes" id="UP001165092"/>
    </source>
</evidence>
<feature type="transmembrane region" description="Helical" evidence="5">
    <location>
        <begin position="97"/>
        <end position="118"/>
    </location>
</feature>
<keyword evidence="7" id="KW-1185">Reference proteome</keyword>
<evidence type="ECO:0000256" key="3">
    <source>
        <dbReference type="ARBA" id="ARBA00022989"/>
    </source>
</evidence>
<keyword evidence="3 5" id="KW-1133">Transmembrane helix</keyword>
<dbReference type="Pfam" id="PF13564">
    <property type="entry name" value="DoxX_2"/>
    <property type="match status" value="1"/>
</dbReference>
<protein>
    <recommendedName>
        <fullName evidence="8">DoxX family protein</fullName>
    </recommendedName>
</protein>
<evidence type="ECO:0008006" key="8">
    <source>
        <dbReference type="Google" id="ProtNLM"/>
    </source>
</evidence>
<evidence type="ECO:0000256" key="4">
    <source>
        <dbReference type="ARBA" id="ARBA00023136"/>
    </source>
</evidence>
<reference evidence="6" key="1">
    <citation type="submission" date="2023-02" db="EMBL/GenBank/DDBJ databases">
        <title>Nocardiopsis ansamitocini NBRC 112285.</title>
        <authorList>
            <person name="Ichikawa N."/>
            <person name="Sato H."/>
            <person name="Tonouchi N."/>
        </authorList>
    </citation>
    <scope>NUCLEOTIDE SEQUENCE</scope>
    <source>
        <strain evidence="6">NBRC 112285</strain>
    </source>
</reference>
<keyword evidence="2 5" id="KW-0812">Transmembrane</keyword>
<dbReference type="AlphaFoldDB" id="A0A9W6UH32"/>
<organism evidence="6 7">
    <name type="scientific">Nocardiopsis ansamitocini</name>
    <dbReference type="NCBI Taxonomy" id="1670832"/>
    <lineage>
        <taxon>Bacteria</taxon>
        <taxon>Bacillati</taxon>
        <taxon>Actinomycetota</taxon>
        <taxon>Actinomycetes</taxon>
        <taxon>Streptosporangiales</taxon>
        <taxon>Nocardiopsidaceae</taxon>
        <taxon>Nocardiopsis</taxon>
    </lineage>
</organism>
<comment type="caution">
    <text evidence="6">The sequence shown here is derived from an EMBL/GenBank/DDBJ whole genome shotgun (WGS) entry which is preliminary data.</text>
</comment>
<sequence length="123" mass="12761">MNTALWVVQIVLAAMFVMAGVVKATRTKDELAPKMPWVEDFGATAVKAIGVTELLGGLGLVLPAATGVATVLTPLAAAGLAVTMALAAVVHLRRKEYSGIVFNAVLLALAAFVAWGRFGPYPL</sequence>
<dbReference type="Proteomes" id="UP001165092">
    <property type="component" value="Unassembled WGS sequence"/>
</dbReference>
<keyword evidence="4 5" id="KW-0472">Membrane</keyword>
<dbReference type="RefSeq" id="WP_285759893.1">
    <property type="nucleotide sequence ID" value="NZ_BSQG01000004.1"/>
</dbReference>
<accession>A0A9W6UH32</accession>
<evidence type="ECO:0000313" key="6">
    <source>
        <dbReference type="EMBL" id="GLU48406.1"/>
    </source>
</evidence>
<evidence type="ECO:0000256" key="1">
    <source>
        <dbReference type="ARBA" id="ARBA00004141"/>
    </source>
</evidence>